<organism evidence="11 12">
    <name type="scientific">candidate division TA06 bacterium B3_TA06</name>
    <dbReference type="NCBI Taxonomy" id="2012487"/>
    <lineage>
        <taxon>Bacteria</taxon>
        <taxon>Bacteria division TA06</taxon>
    </lineage>
</organism>
<evidence type="ECO:0000256" key="1">
    <source>
        <dbReference type="ARBA" id="ARBA00005790"/>
    </source>
</evidence>
<dbReference type="GO" id="GO:0004385">
    <property type="term" value="F:GMP kinase activity"/>
    <property type="evidence" value="ECO:0007669"/>
    <property type="project" value="UniProtKB-UniRule"/>
</dbReference>
<dbReference type="EMBL" id="NJBO01000001">
    <property type="protein sequence ID" value="TKJ44237.1"/>
    <property type="molecule type" value="Genomic_DNA"/>
</dbReference>
<evidence type="ECO:0000256" key="9">
    <source>
        <dbReference type="HAMAP-Rule" id="MF_00328"/>
    </source>
</evidence>
<dbReference type="CDD" id="cd00071">
    <property type="entry name" value="GMPK"/>
    <property type="match status" value="1"/>
</dbReference>
<dbReference type="GO" id="GO:0005524">
    <property type="term" value="F:ATP binding"/>
    <property type="evidence" value="ECO:0007669"/>
    <property type="project" value="UniProtKB-UniRule"/>
</dbReference>
<dbReference type="Pfam" id="PF00625">
    <property type="entry name" value="Guanylate_kin"/>
    <property type="match status" value="1"/>
</dbReference>
<dbReference type="NCBIfam" id="TIGR03263">
    <property type="entry name" value="guanyl_kin"/>
    <property type="match status" value="1"/>
</dbReference>
<dbReference type="EC" id="2.7.4.8" evidence="2 9"/>
<dbReference type="InterPro" id="IPR027417">
    <property type="entry name" value="P-loop_NTPase"/>
</dbReference>
<dbReference type="FunFam" id="3.30.63.10:FF:000002">
    <property type="entry name" value="Guanylate kinase 1"/>
    <property type="match status" value="1"/>
</dbReference>
<evidence type="ECO:0000313" key="11">
    <source>
        <dbReference type="EMBL" id="TKJ44237.1"/>
    </source>
</evidence>
<sequence length="201" mass="22779">MLSRNPFLFILSAPSGAGKTTLCRSLVRRDDKVRYSVSATTRPRRGKEEDGKAYHFVSDEEFSSLAEQDGLLEWEEVYGYRYGTPKAQVQELLAAGFDVVLDMDINGALHLKERYPESVTVFLLPPSLSELRRRLTARGRDDRETIEVRLARAEAEIERAREFDYVVVNDSLSASLALLQAILDAERARAARIKKIKLTED</sequence>
<evidence type="ECO:0000256" key="8">
    <source>
        <dbReference type="ARBA" id="ARBA00030128"/>
    </source>
</evidence>
<dbReference type="InterPro" id="IPR020590">
    <property type="entry name" value="Guanylate_kinase_CS"/>
</dbReference>
<evidence type="ECO:0000259" key="10">
    <source>
        <dbReference type="PROSITE" id="PS50052"/>
    </source>
</evidence>
<dbReference type="HAMAP" id="MF_00328">
    <property type="entry name" value="Guanylate_kinase"/>
    <property type="match status" value="1"/>
</dbReference>
<dbReference type="Gene3D" id="3.40.50.300">
    <property type="entry name" value="P-loop containing nucleotide triphosphate hydrolases"/>
    <property type="match status" value="1"/>
</dbReference>
<comment type="function">
    <text evidence="9">Essential for recycling GMP and indirectly, cGMP.</text>
</comment>
<dbReference type="InterPro" id="IPR017665">
    <property type="entry name" value="Guanylate_kinase"/>
</dbReference>
<dbReference type="PROSITE" id="PS50052">
    <property type="entry name" value="GUANYLATE_KINASE_2"/>
    <property type="match status" value="1"/>
</dbReference>
<keyword evidence="7 9" id="KW-0067">ATP-binding</keyword>
<dbReference type="InterPro" id="IPR008145">
    <property type="entry name" value="GK/Ca_channel_bsu"/>
</dbReference>
<dbReference type="Proteomes" id="UP000317778">
    <property type="component" value="Unassembled WGS sequence"/>
</dbReference>
<protein>
    <recommendedName>
        <fullName evidence="3 9">Guanylate kinase</fullName>
        <ecNumber evidence="2 9">2.7.4.8</ecNumber>
    </recommendedName>
    <alternativeName>
        <fullName evidence="8 9">GMP kinase</fullName>
    </alternativeName>
</protein>
<keyword evidence="9" id="KW-0963">Cytoplasm</keyword>
<dbReference type="GO" id="GO:0005829">
    <property type="term" value="C:cytosol"/>
    <property type="evidence" value="ECO:0007669"/>
    <property type="project" value="TreeGrafter"/>
</dbReference>
<evidence type="ECO:0000256" key="6">
    <source>
        <dbReference type="ARBA" id="ARBA00022777"/>
    </source>
</evidence>
<reference evidence="11 12" key="1">
    <citation type="submission" date="2017-06" db="EMBL/GenBank/DDBJ databases">
        <title>Novel microbial phyla capable of carbon fixation and sulfur reduction in deep-sea sediments.</title>
        <authorList>
            <person name="Huang J."/>
            <person name="Baker B."/>
            <person name="Wang Y."/>
        </authorList>
    </citation>
    <scope>NUCLEOTIDE SEQUENCE [LARGE SCALE GENOMIC DNA]</scope>
    <source>
        <strain evidence="11">B3_TA06</strain>
    </source>
</reference>
<dbReference type="PANTHER" id="PTHR23117:SF13">
    <property type="entry name" value="GUANYLATE KINASE"/>
    <property type="match status" value="1"/>
</dbReference>
<dbReference type="SMART" id="SM00072">
    <property type="entry name" value="GuKc"/>
    <property type="match status" value="1"/>
</dbReference>
<dbReference type="PANTHER" id="PTHR23117">
    <property type="entry name" value="GUANYLATE KINASE-RELATED"/>
    <property type="match status" value="1"/>
</dbReference>
<keyword evidence="5 9" id="KW-0547">Nucleotide-binding</keyword>
<name>A0A532VB86_UNCT6</name>
<evidence type="ECO:0000256" key="5">
    <source>
        <dbReference type="ARBA" id="ARBA00022741"/>
    </source>
</evidence>
<dbReference type="SUPFAM" id="SSF52540">
    <property type="entry name" value="P-loop containing nucleoside triphosphate hydrolases"/>
    <property type="match status" value="1"/>
</dbReference>
<dbReference type="InterPro" id="IPR008144">
    <property type="entry name" value="Guanylate_kin-like_dom"/>
</dbReference>
<feature type="binding site" evidence="9">
    <location>
        <begin position="13"/>
        <end position="20"/>
    </location>
    <ligand>
        <name>ATP</name>
        <dbReference type="ChEBI" id="CHEBI:30616"/>
    </ligand>
</feature>
<evidence type="ECO:0000313" key="12">
    <source>
        <dbReference type="Proteomes" id="UP000317778"/>
    </source>
</evidence>
<dbReference type="PROSITE" id="PS00856">
    <property type="entry name" value="GUANYLATE_KINASE_1"/>
    <property type="match status" value="1"/>
</dbReference>
<dbReference type="Gene3D" id="3.30.63.10">
    <property type="entry name" value="Guanylate Kinase phosphate binding domain"/>
    <property type="match status" value="1"/>
</dbReference>
<gene>
    <name evidence="9" type="primary">gmk</name>
    <name evidence="11" type="ORF">CEE36_00400</name>
</gene>
<evidence type="ECO:0000256" key="7">
    <source>
        <dbReference type="ARBA" id="ARBA00022840"/>
    </source>
</evidence>
<comment type="catalytic activity">
    <reaction evidence="9">
        <text>GMP + ATP = GDP + ADP</text>
        <dbReference type="Rhea" id="RHEA:20780"/>
        <dbReference type="ChEBI" id="CHEBI:30616"/>
        <dbReference type="ChEBI" id="CHEBI:58115"/>
        <dbReference type="ChEBI" id="CHEBI:58189"/>
        <dbReference type="ChEBI" id="CHEBI:456216"/>
        <dbReference type="EC" id="2.7.4.8"/>
    </reaction>
</comment>
<keyword evidence="4 9" id="KW-0808">Transferase</keyword>
<comment type="similarity">
    <text evidence="1 9">Belongs to the guanylate kinase family.</text>
</comment>
<comment type="subcellular location">
    <subcellularLocation>
        <location evidence="9">Cytoplasm</location>
    </subcellularLocation>
</comment>
<dbReference type="AlphaFoldDB" id="A0A532VB86"/>
<feature type="domain" description="Guanylate kinase-like" evidence="10">
    <location>
        <begin position="6"/>
        <end position="184"/>
    </location>
</feature>
<comment type="caution">
    <text evidence="11">The sequence shown here is derived from an EMBL/GenBank/DDBJ whole genome shotgun (WGS) entry which is preliminary data.</text>
</comment>
<evidence type="ECO:0000256" key="2">
    <source>
        <dbReference type="ARBA" id="ARBA00012961"/>
    </source>
</evidence>
<proteinExistence type="inferred from homology"/>
<accession>A0A532VB86</accession>
<keyword evidence="6 9" id="KW-0418">Kinase</keyword>
<evidence type="ECO:0000256" key="4">
    <source>
        <dbReference type="ARBA" id="ARBA00022679"/>
    </source>
</evidence>
<evidence type="ECO:0000256" key="3">
    <source>
        <dbReference type="ARBA" id="ARBA00016296"/>
    </source>
</evidence>